<dbReference type="Pfam" id="PF00829">
    <property type="entry name" value="Ribosomal_L21p"/>
    <property type="match status" value="1"/>
</dbReference>
<evidence type="ECO:0000256" key="2">
    <source>
        <dbReference type="ARBA" id="ARBA00044129"/>
    </source>
</evidence>
<reference evidence="4 5" key="1">
    <citation type="journal article" date="2011" name="MBio">
        <title>Genome variation in Cryptococcus gattii, an emerging pathogen of immunocompetent hosts.</title>
        <authorList>
            <person name="D'Souza C.A."/>
            <person name="Kronstad J.W."/>
            <person name="Taylor G."/>
            <person name="Warren R."/>
            <person name="Yuen M."/>
            <person name="Hu G."/>
            <person name="Jung W.H."/>
            <person name="Sham A."/>
            <person name="Kidd S.E."/>
            <person name="Tangen K."/>
            <person name="Lee N."/>
            <person name="Zeilmaker T."/>
            <person name="Sawkins J."/>
            <person name="McVicker G."/>
            <person name="Shah S."/>
            <person name="Gnerre S."/>
            <person name="Griggs A."/>
            <person name="Zeng Q."/>
            <person name="Bartlett K."/>
            <person name="Li W."/>
            <person name="Wang X."/>
            <person name="Heitman J."/>
            <person name="Stajich J.E."/>
            <person name="Fraser J.A."/>
            <person name="Meyer W."/>
            <person name="Carter D."/>
            <person name="Schein J."/>
            <person name="Krzywinski M."/>
            <person name="Kwon-Chung K.J."/>
            <person name="Varma A."/>
            <person name="Wang J."/>
            <person name="Brunham R."/>
            <person name="Fyfe M."/>
            <person name="Ouellette B.F."/>
            <person name="Siddiqui A."/>
            <person name="Marra M."/>
            <person name="Jones S."/>
            <person name="Holt R."/>
            <person name="Birren B.W."/>
            <person name="Galagan J.E."/>
            <person name="Cuomo C.A."/>
        </authorList>
    </citation>
    <scope>NUCLEOTIDE SEQUENCE [LARGE SCALE GENOMIC DNA]</scope>
    <source>
        <strain evidence="4 5">R265</strain>
    </source>
</reference>
<evidence type="ECO:0000313" key="5">
    <source>
        <dbReference type="Proteomes" id="UP000029445"/>
    </source>
</evidence>
<dbReference type="PANTHER" id="PTHR21349">
    <property type="entry name" value="50S RIBOSOMAL PROTEIN L21"/>
    <property type="match status" value="1"/>
</dbReference>
<dbReference type="AlphaFoldDB" id="A0A095C8I9"/>
<dbReference type="STRING" id="294750.A0A095C8I9"/>
<feature type="compositionally biased region" description="Low complexity" evidence="3">
    <location>
        <begin position="31"/>
        <end position="40"/>
    </location>
</feature>
<dbReference type="InterPro" id="IPR036164">
    <property type="entry name" value="bL21-like_sf"/>
</dbReference>
<reference evidence="4 5" key="2">
    <citation type="journal article" date="2018" name="Proc. Natl. Acad. Sci.">
        <title>RNAi is a critical determinant of centromere evolution in closely related fungi.</title>
        <authorList>
            <person name="Yadav V."/>
            <person name="Sun S."/>
            <person name="Billmyre R.B."/>
            <person name="Thimmappa B.C."/>
            <person name="Shea T."/>
            <person name="Lintner R."/>
            <person name="Bakkeren G."/>
            <person name="Cuomo C.A."/>
            <person name="Heitman J."/>
            <person name="Sanyal K."/>
        </authorList>
    </citation>
    <scope>NUCLEOTIDE SEQUENCE [LARGE SCALE GENOMIC DNA]</scope>
    <source>
        <strain evidence="4 5">R265</strain>
    </source>
</reference>
<keyword evidence="5" id="KW-1185">Reference proteome</keyword>
<dbReference type="RefSeq" id="XP_062881863.1">
    <property type="nucleotide sequence ID" value="XM_063025908.1"/>
</dbReference>
<gene>
    <name evidence="4" type="ORF">CNBG_1792</name>
</gene>
<evidence type="ECO:0000256" key="3">
    <source>
        <dbReference type="SAM" id="MobiDB-lite"/>
    </source>
</evidence>
<dbReference type="OrthoDB" id="5994at2759"/>
<dbReference type="EMBL" id="CP025763">
    <property type="protein sequence ID" value="KGB75954.1"/>
    <property type="molecule type" value="Genomic_DNA"/>
</dbReference>
<dbReference type="OMA" id="QPAHYIT"/>
<protein>
    <recommendedName>
        <fullName evidence="2">Large ribosomal subunit protein bL21m</fullName>
    </recommendedName>
</protein>
<organism evidence="4 5">
    <name type="scientific">Cryptococcus deuterogattii (strain R265)</name>
    <name type="common">Cryptococcus gattii VGII (strain R265)</name>
    <dbReference type="NCBI Taxonomy" id="294750"/>
    <lineage>
        <taxon>Eukaryota</taxon>
        <taxon>Fungi</taxon>
        <taxon>Dikarya</taxon>
        <taxon>Basidiomycota</taxon>
        <taxon>Agaricomycotina</taxon>
        <taxon>Tremellomycetes</taxon>
        <taxon>Tremellales</taxon>
        <taxon>Cryptococcaceae</taxon>
        <taxon>Cryptococcus</taxon>
        <taxon>Cryptococcus gattii species complex</taxon>
    </lineage>
</organism>
<dbReference type="SUPFAM" id="SSF141091">
    <property type="entry name" value="L21p-like"/>
    <property type="match status" value="1"/>
</dbReference>
<dbReference type="Proteomes" id="UP000029445">
    <property type="component" value="Chromosome 5"/>
</dbReference>
<proteinExistence type="inferred from homology"/>
<dbReference type="GO" id="GO:0003735">
    <property type="term" value="F:structural constituent of ribosome"/>
    <property type="evidence" value="ECO:0007669"/>
    <property type="project" value="TreeGrafter"/>
</dbReference>
<name>A0A095C8I9_CRYD2</name>
<sequence>MPRPSISTALARLSIRSLQTSAPLPPPTASLPPSSSTTPIPNLPPLLPSTAPSSLPSSTSDALSLIKSQSTPSTGRYILARLHARTYLLHPRDILTLPTLKPLQAPGSTLSLTKILEVGSREYSLRSPAAQAKELKKGLTWKEKKTVEFATIPPEVVRCELTVLEHTKSPMERLLKKKRRKGYKKTIEHKQGWTRLRVGDILLGEGNFVKPEGLQI</sequence>
<feature type="compositionally biased region" description="Low complexity" evidence="3">
    <location>
        <begin position="48"/>
        <end position="60"/>
    </location>
</feature>
<dbReference type="InterPro" id="IPR028909">
    <property type="entry name" value="bL21-like"/>
</dbReference>
<evidence type="ECO:0000313" key="4">
    <source>
        <dbReference type="EMBL" id="KGB75954.1"/>
    </source>
</evidence>
<feature type="region of interest" description="Disordered" evidence="3">
    <location>
        <begin position="17"/>
        <end position="60"/>
    </location>
</feature>
<dbReference type="GO" id="GO:0005762">
    <property type="term" value="C:mitochondrial large ribosomal subunit"/>
    <property type="evidence" value="ECO:0007669"/>
    <property type="project" value="TreeGrafter"/>
</dbReference>
<dbReference type="GeneID" id="88178182"/>
<evidence type="ECO:0000256" key="1">
    <source>
        <dbReference type="ARBA" id="ARBA00008563"/>
    </source>
</evidence>
<dbReference type="PANTHER" id="PTHR21349:SF0">
    <property type="entry name" value="LARGE RIBOSOMAL SUBUNIT PROTEIN BL21M"/>
    <property type="match status" value="1"/>
</dbReference>
<comment type="similarity">
    <text evidence="1">Belongs to the bacterial ribosomal protein bL21 family.</text>
</comment>
<dbReference type="HOGENOM" id="CLU_111202_0_0_1"/>
<dbReference type="KEGG" id="cdeu:CNBG_1792"/>
<dbReference type="VEuPathDB" id="FungiDB:CNBG_1792"/>
<accession>A0A095C8I9</accession>